<comment type="caution">
    <text evidence="2">The sequence shown here is derived from an EMBL/GenBank/DDBJ whole genome shotgun (WGS) entry which is preliminary data.</text>
</comment>
<dbReference type="InterPro" id="IPR057670">
    <property type="entry name" value="SH3_retrovirus"/>
</dbReference>
<dbReference type="GO" id="GO:0003676">
    <property type="term" value="F:nucleic acid binding"/>
    <property type="evidence" value="ECO:0007669"/>
    <property type="project" value="InterPro"/>
</dbReference>
<dbReference type="Pfam" id="PF25597">
    <property type="entry name" value="SH3_retrovirus"/>
    <property type="match status" value="1"/>
</dbReference>
<accession>A0AAE0FQM0</accession>
<dbReference type="CDD" id="cd09272">
    <property type="entry name" value="RNase_HI_RT_Ty1"/>
    <property type="match status" value="1"/>
</dbReference>
<dbReference type="PROSITE" id="PS50994">
    <property type="entry name" value="INTEGRASE"/>
    <property type="match status" value="1"/>
</dbReference>
<name>A0AAE0FQM0_9CHLO</name>
<keyword evidence="3" id="KW-1185">Reference proteome</keyword>
<dbReference type="GO" id="GO:0015074">
    <property type="term" value="P:DNA integration"/>
    <property type="evidence" value="ECO:0007669"/>
    <property type="project" value="InterPro"/>
</dbReference>
<dbReference type="Pfam" id="PF07727">
    <property type="entry name" value="RVT_2"/>
    <property type="match status" value="1"/>
</dbReference>
<gene>
    <name evidence="2" type="ORF">CYMTET_27813</name>
</gene>
<protein>
    <recommendedName>
        <fullName evidence="1">Integrase catalytic domain-containing protein</fullName>
    </recommendedName>
</protein>
<organism evidence="2 3">
    <name type="scientific">Cymbomonas tetramitiformis</name>
    <dbReference type="NCBI Taxonomy" id="36881"/>
    <lineage>
        <taxon>Eukaryota</taxon>
        <taxon>Viridiplantae</taxon>
        <taxon>Chlorophyta</taxon>
        <taxon>Pyramimonadophyceae</taxon>
        <taxon>Pyramimonadales</taxon>
        <taxon>Pyramimonadaceae</taxon>
        <taxon>Cymbomonas</taxon>
    </lineage>
</organism>
<dbReference type="SUPFAM" id="SSF53098">
    <property type="entry name" value="Ribonuclease H-like"/>
    <property type="match status" value="1"/>
</dbReference>
<dbReference type="EMBL" id="LGRX02015497">
    <property type="protein sequence ID" value="KAK3263376.1"/>
    <property type="molecule type" value="Genomic_DNA"/>
</dbReference>
<dbReference type="InterPro" id="IPR012337">
    <property type="entry name" value="RNaseH-like_sf"/>
</dbReference>
<dbReference type="InterPro" id="IPR036397">
    <property type="entry name" value="RNaseH_sf"/>
</dbReference>
<dbReference type="PANTHER" id="PTHR11439:SF483">
    <property type="entry name" value="PEPTIDE SYNTHASE GLIP-LIKE, PUTATIVE (AFU_ORTHOLOGUE AFUA_3G12920)-RELATED"/>
    <property type="match status" value="1"/>
</dbReference>
<dbReference type="InterPro" id="IPR001584">
    <property type="entry name" value="Integrase_cat-core"/>
</dbReference>
<dbReference type="Gene3D" id="3.30.420.10">
    <property type="entry name" value="Ribonuclease H-like superfamily/Ribonuclease H"/>
    <property type="match status" value="1"/>
</dbReference>
<evidence type="ECO:0000313" key="2">
    <source>
        <dbReference type="EMBL" id="KAK3263376.1"/>
    </source>
</evidence>
<reference evidence="2 3" key="1">
    <citation type="journal article" date="2015" name="Genome Biol. Evol.">
        <title>Comparative Genomics of a Bacterivorous Green Alga Reveals Evolutionary Causalities and Consequences of Phago-Mixotrophic Mode of Nutrition.</title>
        <authorList>
            <person name="Burns J.A."/>
            <person name="Paasch A."/>
            <person name="Narechania A."/>
            <person name="Kim E."/>
        </authorList>
    </citation>
    <scope>NUCLEOTIDE SEQUENCE [LARGE SCALE GENOMIC DNA]</scope>
    <source>
        <strain evidence="2 3">PLY_AMNH</strain>
    </source>
</reference>
<evidence type="ECO:0000259" key="1">
    <source>
        <dbReference type="PROSITE" id="PS50994"/>
    </source>
</evidence>
<proteinExistence type="predicted"/>
<sequence length="1319" mass="148817">MATRTVLNDLTFFKGGAVCAEKAVQFKVMAGEVTDSKGAGEALISLWNYATGKVDVLSVEAQYVPDSPFNLVSAVCLEDKYGLYGQLLDRELVSTSGTSQYKLVRDGNIFILPEYVDAEAACPTVHQKVFRDVVNWKFTDFDRWNAEKGPFTVDMCADKHNSQLPEFYSEENSVFNHTLAGRSFYANMPYVDIFIGRLLVKIFTDFAKDPAHTKFLLVLPHKPHAVWWGLTKKLEELQTYSKGSVIFSASKDQCYRVEELTESEPGRVWIQGTPWPVTVFYLDQFTVGRVDAKVLAHLRLGHLCDRYIDVMDMQGVNLGVSSDELRASEVTRCSERCMSCQVSKVTRPSQTADRGRVPKSVRKTVEKRQPSSRLGQLTFTDHGGPFEISLGGYRGYTIHVDDYSGLGHIYFWKRKLEYLPALQLYRDFVQTTGRAIMGEDSRVEELVYDLDLLVIQSDNDSTIIAGQAAEYCRQNSILRRTTAPYLHENNARVESYNRLLQAKARAMLMTGGLCAGMWPLAFRHAVYLLNRVVKAELGMRSTMDVLQQKVDLSNLRIFGCRAYAFIDKSLRTKLADRATPLLYVGHDDRSTSYLLYCTTRNRVVRSGMVRFDERVNDVGKLVLSWDPSVVVPLRSLFDCVQLDAPYFEKFTGSPTSVLEIAIYAPPDSDEFTGVVKLQSRASTFWTPVSCFLEQSVTNLELLRQILDGQNVNRFYPVFAFAEVQLTSGAEWEEAVVCANARGEHRLPYQVLLLRHCGRTGKSVDVAKTSICFQVQHVALAAVQQQWMPNGVSCPKTWRQLVNAPDAVQWQASDYKEECALIDVKHAIVPVKNLPAGVKPLGMKAVYKAKFDAANVLTERKSRWVVCGNKQTHGVNYEEVYSPCTQLNTLRILLQLGLILGLLSFTMDVITCFLNGDLDLDNPLFVRWPDGRMVRGTYFGRLAKSVYGLKQAPRVWYFTLKRWILLYDAMLAVSNIDPCLFYICRPNELIVFIYIHVDNFLILTSSEAWKDNFFTSFNSTYPSVDEGVLSDILGMRMTFRDAGLVRECRMSQHGLIHRILKRYGMTDCNPALSPMEPKLSLMPADPQEPALSYPYANLAMELMWLARCTRPDILTAVCYMARFMHCFDATHWQHLLRMLRYLKGTIDDCLTLQCSSPASHTAVLEISAYSDADHAADKVTRRSVTGSLVRLNGSTVMYSSKLQKTVAVSTADGELVALSETAREIEHVVNLLSEFAPVKLPVVLHGDNHASVIQAESTLNNTATRHIAVRDRYVAKLAELGRILIVKVPSAENLADFFTKSMPVDRFLVLRAIVLRFFRS</sequence>
<feature type="domain" description="Integrase catalytic" evidence="1">
    <location>
        <begin position="366"/>
        <end position="550"/>
    </location>
</feature>
<evidence type="ECO:0000313" key="3">
    <source>
        <dbReference type="Proteomes" id="UP001190700"/>
    </source>
</evidence>
<dbReference type="Proteomes" id="UP001190700">
    <property type="component" value="Unassembled WGS sequence"/>
</dbReference>
<dbReference type="PANTHER" id="PTHR11439">
    <property type="entry name" value="GAG-POL-RELATED RETROTRANSPOSON"/>
    <property type="match status" value="1"/>
</dbReference>
<dbReference type="InterPro" id="IPR013103">
    <property type="entry name" value="RVT_2"/>
</dbReference>